<dbReference type="STRING" id="416169.RHOFW104T7_18020"/>
<dbReference type="AlphaFoldDB" id="A0A154QEI1"/>
<organism evidence="1 2">
    <name type="scientific">Rhodanobacter thiooxydans</name>
    <dbReference type="NCBI Taxonomy" id="416169"/>
    <lineage>
        <taxon>Bacteria</taxon>
        <taxon>Pseudomonadati</taxon>
        <taxon>Pseudomonadota</taxon>
        <taxon>Gammaproteobacteria</taxon>
        <taxon>Lysobacterales</taxon>
        <taxon>Rhodanobacteraceae</taxon>
        <taxon>Rhodanobacter</taxon>
    </lineage>
</organism>
<comment type="caution">
    <text evidence="1">The sequence shown here is derived from an EMBL/GenBank/DDBJ whole genome shotgun (WGS) entry which is preliminary data.</text>
</comment>
<dbReference type="Proteomes" id="UP000076131">
    <property type="component" value="Unassembled WGS sequence"/>
</dbReference>
<reference evidence="1 2" key="1">
    <citation type="journal article" date="2016" name="MBio">
        <title>Lateral Gene Transfer in a Heavy Metal-Contaminated-Groundwater Microbial Community.</title>
        <authorList>
            <person name="Hemme C.L."/>
            <person name="Green S.J."/>
            <person name="Rishishwar L."/>
            <person name="Prakash O."/>
            <person name="Pettenato A."/>
            <person name="Chakraborty R."/>
            <person name="Deutschbauer A.M."/>
            <person name="Van Nostrand J.D."/>
            <person name="Wu L."/>
            <person name="He Z."/>
            <person name="Jordan I.K."/>
            <person name="Hazen T.C."/>
            <person name="Arkin A.P."/>
            <person name="Kostka J.E."/>
            <person name="Zhou J."/>
        </authorList>
    </citation>
    <scope>NUCLEOTIDE SEQUENCE [LARGE SCALE GENOMIC DNA]</scope>
    <source>
        <strain evidence="1 2">FW104-T7</strain>
    </source>
</reference>
<evidence type="ECO:0000313" key="2">
    <source>
        <dbReference type="Proteomes" id="UP000076131"/>
    </source>
</evidence>
<accession>A0A154QEI1</accession>
<dbReference type="EMBL" id="LVJS01000054">
    <property type="protein sequence ID" value="KZC22701.1"/>
    <property type="molecule type" value="Genomic_DNA"/>
</dbReference>
<evidence type="ECO:0000313" key="1">
    <source>
        <dbReference type="EMBL" id="KZC22701.1"/>
    </source>
</evidence>
<keyword evidence="2" id="KW-1185">Reference proteome</keyword>
<sequence length="67" mass="7429">MSRNSEHLIERIEDESQKDINPGLYPRMALLPGERIEVKSGQVVVLDASARSGVRAQRDAPVDEAMP</sequence>
<proteinExistence type="predicted"/>
<name>A0A154QEI1_9GAMM</name>
<gene>
    <name evidence="1" type="ORF">RHOFW104T7_18020</name>
</gene>
<protein>
    <submittedName>
        <fullName evidence="1">Uncharacterized protein</fullName>
    </submittedName>
</protein>